<comment type="caution">
    <text evidence="5">The sequence shown here is derived from an EMBL/GenBank/DDBJ whole genome shotgun (WGS) entry which is preliminary data.</text>
</comment>
<proteinExistence type="predicted"/>
<evidence type="ECO:0000313" key="5">
    <source>
        <dbReference type="EMBL" id="MCI0184038.1"/>
    </source>
</evidence>
<dbReference type="SMART" id="SM00382">
    <property type="entry name" value="AAA"/>
    <property type="match status" value="1"/>
</dbReference>
<dbReference type="GO" id="GO:0005315">
    <property type="term" value="F:phosphate transmembrane transporter activity"/>
    <property type="evidence" value="ECO:0007669"/>
    <property type="project" value="InterPro"/>
</dbReference>
<keyword evidence="1" id="KW-0813">Transport</keyword>
<dbReference type="InterPro" id="IPR003593">
    <property type="entry name" value="AAA+_ATPase"/>
</dbReference>
<dbReference type="SUPFAM" id="SSF52540">
    <property type="entry name" value="P-loop containing nucleoside triphosphate hydrolases"/>
    <property type="match status" value="1"/>
</dbReference>
<dbReference type="Proteomes" id="UP001139263">
    <property type="component" value="Unassembled WGS sequence"/>
</dbReference>
<accession>A0A9X1V9U4</accession>
<evidence type="ECO:0000256" key="1">
    <source>
        <dbReference type="ARBA" id="ARBA00022448"/>
    </source>
</evidence>
<dbReference type="PROSITE" id="PS50893">
    <property type="entry name" value="ABC_TRANSPORTER_2"/>
    <property type="match status" value="1"/>
</dbReference>
<dbReference type="GO" id="GO:0016020">
    <property type="term" value="C:membrane"/>
    <property type="evidence" value="ECO:0007669"/>
    <property type="project" value="InterPro"/>
</dbReference>
<dbReference type="CDD" id="cd03260">
    <property type="entry name" value="ABC_PstB_phosphate_transporter"/>
    <property type="match status" value="1"/>
</dbReference>
<sequence>MLNSLHNTINLHMMGGRDTIALTFIPAAITFEHVVKSFSIKGELTPTLNGISGSVPKGNIVSLIGPSGSGKSTLLALCNLLLTADSGDVLIEGKNVLEWNITELRRNVGLVFQSPTMFPGTVLHNLSLAQTLQGSTLENPESYLTKVGLPTNLLHRDASDLSGGQKQRVALARVLATKPSILLLDEITSALDPSAARDVEEWVLQIHKDHQTTILWVTHNLEQAERVSQWTWFMAGGQLVEATETKQFFSTPQTKEGMLFLSGQ</sequence>
<evidence type="ECO:0000256" key="3">
    <source>
        <dbReference type="ARBA" id="ARBA00022840"/>
    </source>
</evidence>
<dbReference type="InterPro" id="IPR003439">
    <property type="entry name" value="ABC_transporter-like_ATP-bd"/>
</dbReference>
<evidence type="ECO:0000313" key="6">
    <source>
        <dbReference type="Proteomes" id="UP001139263"/>
    </source>
</evidence>
<dbReference type="GO" id="GO:0035435">
    <property type="term" value="P:phosphate ion transmembrane transport"/>
    <property type="evidence" value="ECO:0007669"/>
    <property type="project" value="InterPro"/>
</dbReference>
<organism evidence="5 6">
    <name type="scientific">Sulfoacidibacillus ferrooxidans</name>
    <dbReference type="NCBI Taxonomy" id="2005001"/>
    <lineage>
        <taxon>Bacteria</taxon>
        <taxon>Bacillati</taxon>
        <taxon>Bacillota</taxon>
        <taxon>Bacilli</taxon>
        <taxon>Bacillales</taxon>
        <taxon>Alicyclobacillaceae</taxon>
        <taxon>Sulfoacidibacillus</taxon>
    </lineage>
</organism>
<dbReference type="PROSITE" id="PS00211">
    <property type="entry name" value="ABC_TRANSPORTER_1"/>
    <property type="match status" value="1"/>
</dbReference>
<dbReference type="PANTHER" id="PTHR43423:SF1">
    <property type="entry name" value="ABC TRANSPORTER I FAMILY MEMBER 17"/>
    <property type="match status" value="1"/>
</dbReference>
<keyword evidence="6" id="KW-1185">Reference proteome</keyword>
<feature type="domain" description="ABC transporter" evidence="4">
    <location>
        <begin position="29"/>
        <end position="261"/>
    </location>
</feature>
<evidence type="ECO:0000259" key="4">
    <source>
        <dbReference type="PROSITE" id="PS50893"/>
    </source>
</evidence>
<dbReference type="Gene3D" id="3.40.50.300">
    <property type="entry name" value="P-loop containing nucleotide triphosphate hydrolases"/>
    <property type="match status" value="1"/>
</dbReference>
<dbReference type="GO" id="GO:0016887">
    <property type="term" value="F:ATP hydrolysis activity"/>
    <property type="evidence" value="ECO:0007669"/>
    <property type="project" value="InterPro"/>
</dbReference>
<dbReference type="InterPro" id="IPR005670">
    <property type="entry name" value="PstB-like"/>
</dbReference>
<dbReference type="GO" id="GO:0005524">
    <property type="term" value="F:ATP binding"/>
    <property type="evidence" value="ECO:0007669"/>
    <property type="project" value="UniProtKB-KW"/>
</dbReference>
<dbReference type="AlphaFoldDB" id="A0A9X1V9U4"/>
<keyword evidence="2" id="KW-0547">Nucleotide-binding</keyword>
<protein>
    <submittedName>
        <fullName evidence="5">Glutamine transport ATP-binding protein GlnQ</fullName>
    </submittedName>
</protein>
<gene>
    <name evidence="5" type="primary">glnQ</name>
    <name evidence="5" type="ORF">MM817_02333</name>
</gene>
<reference evidence="5" key="1">
    <citation type="submission" date="2022-03" db="EMBL/GenBank/DDBJ databases">
        <title>Draft Genome Sequence of Firmicute Strain S0AB, a Heterotrophic Iron/Sulfur-Oxidizing Extreme Acidophile.</title>
        <authorList>
            <person name="Vergara E."/>
            <person name="Pakostova E."/>
            <person name="Johnson D.B."/>
            <person name="Holmes D.S."/>
        </authorList>
    </citation>
    <scope>NUCLEOTIDE SEQUENCE</scope>
    <source>
        <strain evidence="5">S0AB</strain>
    </source>
</reference>
<dbReference type="InterPro" id="IPR027417">
    <property type="entry name" value="P-loop_NTPase"/>
</dbReference>
<keyword evidence="3 5" id="KW-0067">ATP-binding</keyword>
<dbReference type="Pfam" id="PF00005">
    <property type="entry name" value="ABC_tran"/>
    <property type="match status" value="1"/>
</dbReference>
<dbReference type="EMBL" id="JALBUF010000008">
    <property type="protein sequence ID" value="MCI0184038.1"/>
    <property type="molecule type" value="Genomic_DNA"/>
</dbReference>
<dbReference type="PANTHER" id="PTHR43423">
    <property type="entry name" value="ABC TRANSPORTER I FAMILY MEMBER 17"/>
    <property type="match status" value="1"/>
</dbReference>
<name>A0A9X1V9U4_9BACL</name>
<evidence type="ECO:0000256" key="2">
    <source>
        <dbReference type="ARBA" id="ARBA00022741"/>
    </source>
</evidence>
<dbReference type="InterPro" id="IPR017871">
    <property type="entry name" value="ABC_transporter-like_CS"/>
</dbReference>